<gene>
    <name evidence="5" type="ORF">DC53_20310</name>
    <name evidence="4" type="ORF">EU508_07585</name>
    <name evidence="3" type="ORF">EU509_18710</name>
</gene>
<dbReference type="InterPro" id="IPR002912">
    <property type="entry name" value="ACT_dom"/>
</dbReference>
<evidence type="ECO:0000259" key="2">
    <source>
        <dbReference type="PROSITE" id="PS51671"/>
    </source>
</evidence>
<evidence type="ECO:0000313" key="7">
    <source>
        <dbReference type="Proteomes" id="UP000322915"/>
    </source>
</evidence>
<feature type="domain" description="ACT" evidence="2">
    <location>
        <begin position="5"/>
        <end position="76"/>
    </location>
</feature>
<accession>A0A063KH88</accession>
<dbReference type="AlphaFoldDB" id="A0A063KH88"/>
<dbReference type="EMBL" id="JJNZ01000104">
    <property type="protein sequence ID" value="KDC48250.1"/>
    <property type="molecule type" value="Genomic_DNA"/>
</dbReference>
<dbReference type="CDD" id="cd04869">
    <property type="entry name" value="ACT_GcvR_2"/>
    <property type="match status" value="1"/>
</dbReference>
<dbReference type="Proteomes" id="UP000322915">
    <property type="component" value="Unassembled WGS sequence"/>
</dbReference>
<evidence type="ECO:0000313" key="6">
    <source>
        <dbReference type="Proteomes" id="UP000027154"/>
    </source>
</evidence>
<evidence type="ECO:0000313" key="3">
    <source>
        <dbReference type="EMBL" id="KAA1150166.1"/>
    </source>
</evidence>
<dbReference type="PANTHER" id="PTHR34875:SF6">
    <property type="entry name" value="UPF0237 PROTEIN MJ1558"/>
    <property type="match status" value="1"/>
</dbReference>
<dbReference type="GO" id="GO:0006355">
    <property type="term" value="P:regulation of DNA-templated transcription"/>
    <property type="evidence" value="ECO:0007669"/>
    <property type="project" value="UniProtKB-UniRule"/>
</dbReference>
<keyword evidence="7" id="KW-1185">Reference proteome</keyword>
<dbReference type="GO" id="GO:0005737">
    <property type="term" value="C:cytoplasm"/>
    <property type="evidence" value="ECO:0007669"/>
    <property type="project" value="UniProtKB-SubCell"/>
</dbReference>
<keyword evidence="1" id="KW-0678">Repressor</keyword>
<evidence type="ECO:0000313" key="4">
    <source>
        <dbReference type="EMBL" id="KAA1161676.1"/>
    </source>
</evidence>
<evidence type="ECO:0000313" key="5">
    <source>
        <dbReference type="EMBL" id="KDC48250.1"/>
    </source>
</evidence>
<dbReference type="SUPFAM" id="SSF55021">
    <property type="entry name" value="ACT-like"/>
    <property type="match status" value="2"/>
</dbReference>
<comment type="subcellular location">
    <subcellularLocation>
        <location evidence="1">Cytoplasm</location>
    </subcellularLocation>
</comment>
<dbReference type="Proteomes" id="UP000324162">
    <property type="component" value="Unassembled WGS sequence"/>
</dbReference>
<dbReference type="EMBL" id="SEUJ01000078">
    <property type="protein sequence ID" value="KAA1150166.1"/>
    <property type="molecule type" value="Genomic_DNA"/>
</dbReference>
<dbReference type="InterPro" id="IPR045865">
    <property type="entry name" value="ACT-like_dom_sf"/>
</dbReference>
<protein>
    <recommendedName>
        <fullName evidence="1">Glycine cleavage system transcriptional repressor</fullName>
    </recommendedName>
</protein>
<dbReference type="OrthoDB" id="12860at2"/>
<dbReference type="PIRSF" id="PIRSF028103">
    <property type="entry name" value="GcvR"/>
    <property type="match status" value="1"/>
</dbReference>
<dbReference type="Gene3D" id="3.30.70.260">
    <property type="match status" value="2"/>
</dbReference>
<reference evidence="5 6" key="1">
    <citation type="submission" date="2014-04" db="EMBL/GenBank/DDBJ databases">
        <title>Pseudoalteromonas galatheae sp. nov., isolated from a deep-sea polychaete near Canal Concepcion, Chile.</title>
        <authorList>
            <person name="Machado H.R."/>
            <person name="Gram L."/>
            <person name="Vynne N.G."/>
        </authorList>
    </citation>
    <scope>NUCLEOTIDE SEQUENCE [LARGE SCALE GENOMIC DNA]</scope>
    <source>
        <strain evidence="5 6">KMM216</strain>
    </source>
</reference>
<organism evidence="5 6">
    <name type="scientific">Pseudoalteromonas fuliginea</name>
    <dbReference type="NCBI Taxonomy" id="1872678"/>
    <lineage>
        <taxon>Bacteria</taxon>
        <taxon>Pseudomonadati</taxon>
        <taxon>Pseudomonadota</taxon>
        <taxon>Gammaproteobacteria</taxon>
        <taxon>Alteromonadales</taxon>
        <taxon>Pseudoalteromonadaceae</taxon>
        <taxon>Pseudoalteromonas</taxon>
    </lineage>
</organism>
<name>A0A063KH88_9GAMM</name>
<comment type="caution">
    <text evidence="5">The sequence shown here is derived from an EMBL/GenBank/DDBJ whole genome shotgun (WGS) entry which is preliminary data.</text>
</comment>
<dbReference type="PROSITE" id="PS51671">
    <property type="entry name" value="ACT"/>
    <property type="match status" value="1"/>
</dbReference>
<dbReference type="RefSeq" id="WP_007375981.1">
    <property type="nucleotide sequence ID" value="NZ_JBBMQV010000020.1"/>
</dbReference>
<proteinExistence type="predicted"/>
<keyword evidence="1" id="KW-0963">Cytoplasm</keyword>
<evidence type="ECO:0000256" key="1">
    <source>
        <dbReference type="PIRNR" id="PIRNR028103"/>
    </source>
</evidence>
<reference evidence="7 8" key="2">
    <citation type="submission" date="2019-01" db="EMBL/GenBank/DDBJ databases">
        <title>Genome sequences of marine Pseudoalteromonas species.</title>
        <authorList>
            <person name="Boraston A.B."/>
            <person name="Hehemann J.-H."/>
            <person name="Vickers C.J."/>
            <person name="Salama-Alber O."/>
            <person name="Abe K."/>
            <person name="Hettle A.J."/>
        </authorList>
    </citation>
    <scope>NUCLEOTIDE SEQUENCE [LARGE SCALE GENOMIC DNA]</scope>
    <source>
        <strain evidence="4 8">PS42</strain>
        <strain evidence="3 7">PS47</strain>
    </source>
</reference>
<dbReference type="Pfam" id="PF13740">
    <property type="entry name" value="ACT_6"/>
    <property type="match status" value="1"/>
</dbReference>
<dbReference type="InterPro" id="IPR016867">
    <property type="entry name" value="GcvR"/>
</dbReference>
<keyword evidence="1" id="KW-0804">Transcription</keyword>
<dbReference type="Proteomes" id="UP000027154">
    <property type="component" value="Unassembled WGS sequence"/>
</dbReference>
<dbReference type="InterPro" id="IPR050990">
    <property type="entry name" value="UPF0237/GcvR_regulator"/>
</dbReference>
<evidence type="ECO:0000313" key="8">
    <source>
        <dbReference type="Proteomes" id="UP000324162"/>
    </source>
</evidence>
<dbReference type="PANTHER" id="PTHR34875">
    <property type="entry name" value="UPF0237 PROTEIN MJ1558"/>
    <property type="match status" value="1"/>
</dbReference>
<dbReference type="EMBL" id="SEUK01000046">
    <property type="protein sequence ID" value="KAA1161676.1"/>
    <property type="molecule type" value="Genomic_DNA"/>
</dbReference>
<sequence length="168" mass="18366">MKQLVITILGKDRPGLVESISTIILKNNGNWLSSNLSHLLGHFAGIIQLEVAEEHLQSLQNALNALPKLDVRIETGNTEIEHVELEQLNFVITGNDRPGIVQELASVIRHKGANITHLNSRQQSAPNWGVPIFSAVATITLPNGMNKDEVIDALESITSDLIVDVEDV</sequence>